<organism evidence="1 2">
    <name type="scientific">Rosa chinensis</name>
    <name type="common">China rose</name>
    <dbReference type="NCBI Taxonomy" id="74649"/>
    <lineage>
        <taxon>Eukaryota</taxon>
        <taxon>Viridiplantae</taxon>
        <taxon>Streptophyta</taxon>
        <taxon>Embryophyta</taxon>
        <taxon>Tracheophyta</taxon>
        <taxon>Spermatophyta</taxon>
        <taxon>Magnoliopsida</taxon>
        <taxon>eudicotyledons</taxon>
        <taxon>Gunneridae</taxon>
        <taxon>Pentapetalae</taxon>
        <taxon>rosids</taxon>
        <taxon>fabids</taxon>
        <taxon>Rosales</taxon>
        <taxon>Rosaceae</taxon>
        <taxon>Rosoideae</taxon>
        <taxon>Rosoideae incertae sedis</taxon>
        <taxon>Rosa</taxon>
    </lineage>
</organism>
<evidence type="ECO:0000313" key="2">
    <source>
        <dbReference type="Proteomes" id="UP000238479"/>
    </source>
</evidence>
<reference evidence="1 2" key="1">
    <citation type="journal article" date="2018" name="Nat. Genet.">
        <title>The Rosa genome provides new insights in the design of modern roses.</title>
        <authorList>
            <person name="Bendahmane M."/>
        </authorList>
    </citation>
    <scope>NUCLEOTIDE SEQUENCE [LARGE SCALE GENOMIC DNA]</scope>
    <source>
        <strain evidence="2">cv. Old Blush</strain>
    </source>
</reference>
<dbReference type="Proteomes" id="UP000238479">
    <property type="component" value="Chromosome 7"/>
</dbReference>
<accession>A0A2P6PEE9</accession>
<dbReference type="AlphaFoldDB" id="A0A2P6PEE9"/>
<proteinExistence type="predicted"/>
<dbReference type="Gramene" id="PRQ20299">
    <property type="protein sequence ID" value="PRQ20299"/>
    <property type="gene ID" value="RchiOBHm_Chr7g0226641"/>
</dbReference>
<sequence>MDNPNSLLAFRVCLEFYILTNFESELSYTCRCESLPLHLLSQIPNLSRPFCHLQLTKPHKPLSETIYPITQTPLCHLTLAALIKLKKVLREERLKREMLSSRGRLAKNKIDIFKQWKILHSIVKLVERPQVSEIKKIESTSSGSNKWKWKSNNVLELQKV</sequence>
<name>A0A2P6PEE9_ROSCH</name>
<evidence type="ECO:0000313" key="1">
    <source>
        <dbReference type="EMBL" id="PRQ20299.1"/>
    </source>
</evidence>
<dbReference type="EMBL" id="PDCK01000045">
    <property type="protein sequence ID" value="PRQ20299.1"/>
    <property type="molecule type" value="Genomic_DNA"/>
</dbReference>
<keyword evidence="2" id="KW-1185">Reference proteome</keyword>
<comment type="caution">
    <text evidence="1">The sequence shown here is derived from an EMBL/GenBank/DDBJ whole genome shotgun (WGS) entry which is preliminary data.</text>
</comment>
<gene>
    <name evidence="1" type="ORF">RchiOBHm_Chr7g0226641</name>
</gene>
<protein>
    <submittedName>
        <fullName evidence="1">Uncharacterized protein</fullName>
    </submittedName>
</protein>